<organism evidence="1 2">
    <name type="scientific">Effusibacillus consociatus</name>
    <dbReference type="NCBI Taxonomy" id="1117041"/>
    <lineage>
        <taxon>Bacteria</taxon>
        <taxon>Bacillati</taxon>
        <taxon>Bacillota</taxon>
        <taxon>Bacilli</taxon>
        <taxon>Bacillales</taxon>
        <taxon>Alicyclobacillaceae</taxon>
        <taxon>Effusibacillus</taxon>
    </lineage>
</organism>
<dbReference type="EMBL" id="JBHSHC010000123">
    <property type="protein sequence ID" value="MFC4769276.1"/>
    <property type="molecule type" value="Genomic_DNA"/>
</dbReference>
<dbReference type="RefSeq" id="WP_380027607.1">
    <property type="nucleotide sequence ID" value="NZ_JBHSHC010000123.1"/>
</dbReference>
<reference evidence="2" key="1">
    <citation type="journal article" date="2019" name="Int. J. Syst. Evol. Microbiol.">
        <title>The Global Catalogue of Microorganisms (GCM) 10K type strain sequencing project: providing services to taxonomists for standard genome sequencing and annotation.</title>
        <authorList>
            <consortium name="The Broad Institute Genomics Platform"/>
            <consortium name="The Broad Institute Genome Sequencing Center for Infectious Disease"/>
            <person name="Wu L."/>
            <person name="Ma J."/>
        </authorList>
    </citation>
    <scope>NUCLEOTIDE SEQUENCE [LARGE SCALE GENOMIC DNA]</scope>
    <source>
        <strain evidence="2">WYCCWR 12678</strain>
    </source>
</reference>
<gene>
    <name evidence="1" type="ORF">ACFO8Q_18260</name>
</gene>
<keyword evidence="2" id="KW-1185">Reference proteome</keyword>
<name>A0ABV9Q453_9BACL</name>
<evidence type="ECO:0000313" key="2">
    <source>
        <dbReference type="Proteomes" id="UP001596002"/>
    </source>
</evidence>
<proteinExistence type="predicted"/>
<accession>A0ABV9Q453</accession>
<comment type="caution">
    <text evidence="1">The sequence shown here is derived from an EMBL/GenBank/DDBJ whole genome shotgun (WGS) entry which is preliminary data.</text>
</comment>
<evidence type="ECO:0000313" key="1">
    <source>
        <dbReference type="EMBL" id="MFC4769276.1"/>
    </source>
</evidence>
<sequence length="92" mass="11124">MKEKYQFLLSLKLLEYEIKELTVYAKECSTCFELLKRKLDDLCQFMTCEENLKQWSLWENHREIKEHSAKLRETSTEALCDLEKYQLNISLP</sequence>
<dbReference type="Proteomes" id="UP001596002">
    <property type="component" value="Unassembled WGS sequence"/>
</dbReference>
<protein>
    <submittedName>
        <fullName evidence="1">Uncharacterized protein</fullName>
    </submittedName>
</protein>